<dbReference type="InterPro" id="IPR033443">
    <property type="entry name" value="PROP1-like_PPR_dom"/>
</dbReference>
<accession>A0A8S1IP61</accession>
<dbReference type="Pfam" id="PF01535">
    <property type="entry name" value="PPR"/>
    <property type="match status" value="1"/>
</dbReference>
<dbReference type="Pfam" id="PF13041">
    <property type="entry name" value="PPR_2"/>
    <property type="match status" value="2"/>
</dbReference>
<dbReference type="Proteomes" id="UP000708148">
    <property type="component" value="Unassembled WGS sequence"/>
</dbReference>
<dbReference type="AlphaFoldDB" id="A0A8S1IP61"/>
<feature type="repeat" description="PPR" evidence="2">
    <location>
        <begin position="672"/>
        <end position="706"/>
    </location>
</feature>
<keyword evidence="6" id="KW-1185">Reference proteome</keyword>
<dbReference type="PANTHER" id="PTHR46862:SF5">
    <property type="entry name" value="OS02G0170000 PROTEIN"/>
    <property type="match status" value="1"/>
</dbReference>
<feature type="repeat" description="PPR" evidence="2">
    <location>
        <begin position="413"/>
        <end position="447"/>
    </location>
</feature>
<dbReference type="InterPro" id="IPR011990">
    <property type="entry name" value="TPR-like_helical_dom_sf"/>
</dbReference>
<evidence type="ECO:0000313" key="6">
    <source>
        <dbReference type="Proteomes" id="UP000708148"/>
    </source>
</evidence>
<dbReference type="Gene3D" id="1.25.40.10">
    <property type="entry name" value="Tetratricopeptide repeat domain"/>
    <property type="match status" value="4"/>
</dbReference>
<dbReference type="Pfam" id="PF13812">
    <property type="entry name" value="PPR_3"/>
    <property type="match status" value="2"/>
</dbReference>
<feature type="domain" description="PROP1-like PPR" evidence="4">
    <location>
        <begin position="163"/>
        <end position="325"/>
    </location>
</feature>
<feature type="repeat" description="PPR" evidence="2">
    <location>
        <begin position="742"/>
        <end position="776"/>
    </location>
</feature>
<feature type="repeat" description="PPR" evidence="2">
    <location>
        <begin position="270"/>
        <end position="304"/>
    </location>
</feature>
<proteinExistence type="predicted"/>
<protein>
    <recommendedName>
        <fullName evidence="4">PROP1-like PPR domain-containing protein</fullName>
    </recommendedName>
</protein>
<sequence>MALANRGGLPETLGAGGVQSRLPAGRGLYTGANGRNSAVFTRAVAHGRRVGSPTAIAVSAALTSDRVIAPKRQAFEQKVTTTVTQTPSRRLPAEFYQLTDPEAGVQLPPHHRVDLRLLDNRELDKLVSQLGRNKATWRRALLLHEWLVEAGHIPDDRLCTTLIRVCGQHGQTFSALGVYEWMKALPQEGGAGLCPSVYTYTAAMRAALAGNVLEKALQIWNDVEDSRCMPDSRLCTAYIEVCTRLGQMEKALQMYQRMRGAPANSKMAPTVHAYTAAMRAATEGGKWQKALEIWQDMGSAGVEASGHAFAAAISACAAGGDWQRACALFEQMLQCGIQPDVVSCTALISALATGGQWQQSEQVVSWMLQSQVRPNVRTYTALLNSLGQAQQWQRAIVLLRRMAETDFGGVEPNAYCYSALLKSLGEHGQWELAEKVFMDLEAEALGQRAMRGQPVDGYSGYGSEDIVHGGLNCGMDAYSLGVHQIGAIEQAPGAALGNPGVWNSPSELHGINVVASSLAQQRGTGAAEEAFSFFSDQASLSGTPLANQISEMALSLRCSHQTGGAAAGGVASLVERIGQLNVGDGQEANGNNGRKGSNRPRYGKINEVVCGALMMAYSKAGKWSEAVNVLARARRLGIRPNTVMYNSAISAAGKSGQLDVVEALFREVPEPDAVTYETVIAAYGMAGDVDKAEGVFQKMIDARMQPRDYAYCGLIAAYSMAGDWQSALHVRTRMQHAGINLTVHVYNALIAACERCGRFDHALQLHKYMEAEGVEPNNVTVTLLNSVGKHGVRAVETQQAAATALSAAVAAAGALMIQTGAF</sequence>
<evidence type="ECO:0000256" key="1">
    <source>
        <dbReference type="ARBA" id="ARBA00022737"/>
    </source>
</evidence>
<dbReference type="PANTHER" id="PTHR46862">
    <property type="entry name" value="OS07G0661900 PROTEIN"/>
    <property type="match status" value="1"/>
</dbReference>
<evidence type="ECO:0000256" key="2">
    <source>
        <dbReference type="PROSITE-ProRule" id="PRU00708"/>
    </source>
</evidence>
<evidence type="ECO:0000259" key="4">
    <source>
        <dbReference type="Pfam" id="PF17177"/>
    </source>
</evidence>
<feature type="repeat" description="PPR" evidence="2">
    <location>
        <begin position="375"/>
        <end position="409"/>
    </location>
</feature>
<dbReference type="NCBIfam" id="TIGR00756">
    <property type="entry name" value="PPR"/>
    <property type="match status" value="9"/>
</dbReference>
<feature type="repeat" description="PPR" evidence="2">
    <location>
        <begin position="340"/>
        <end position="374"/>
    </location>
</feature>
<name>A0A8S1IP61_9CHLO</name>
<evidence type="ECO:0000313" key="5">
    <source>
        <dbReference type="EMBL" id="CAD7695555.1"/>
    </source>
</evidence>
<evidence type="ECO:0000256" key="3">
    <source>
        <dbReference type="SAM" id="MobiDB-lite"/>
    </source>
</evidence>
<organism evidence="5 6">
    <name type="scientific">Ostreobium quekettii</name>
    <dbReference type="NCBI Taxonomy" id="121088"/>
    <lineage>
        <taxon>Eukaryota</taxon>
        <taxon>Viridiplantae</taxon>
        <taxon>Chlorophyta</taxon>
        <taxon>core chlorophytes</taxon>
        <taxon>Ulvophyceae</taxon>
        <taxon>TCBD clade</taxon>
        <taxon>Bryopsidales</taxon>
        <taxon>Ostreobineae</taxon>
        <taxon>Ostreobiaceae</taxon>
        <taxon>Ostreobium</taxon>
    </lineage>
</organism>
<feature type="repeat" description="PPR" evidence="2">
    <location>
        <begin position="305"/>
        <end position="339"/>
    </location>
</feature>
<dbReference type="EMBL" id="CAJHUC010000359">
    <property type="protein sequence ID" value="CAD7695555.1"/>
    <property type="molecule type" value="Genomic_DNA"/>
</dbReference>
<dbReference type="InterPro" id="IPR002885">
    <property type="entry name" value="PPR_rpt"/>
</dbReference>
<comment type="caution">
    <text evidence="5">The sequence shown here is derived from an EMBL/GenBank/DDBJ whole genome shotgun (WGS) entry which is preliminary data.</text>
</comment>
<reference evidence="5" key="1">
    <citation type="submission" date="2020-12" db="EMBL/GenBank/DDBJ databases">
        <authorList>
            <person name="Iha C."/>
        </authorList>
    </citation>
    <scope>NUCLEOTIDE SEQUENCE</scope>
</reference>
<feature type="repeat" description="PPR" evidence="2">
    <location>
        <begin position="606"/>
        <end position="640"/>
    </location>
</feature>
<feature type="region of interest" description="Disordered" evidence="3">
    <location>
        <begin position="1"/>
        <end position="23"/>
    </location>
</feature>
<dbReference type="OrthoDB" id="185373at2759"/>
<dbReference type="PROSITE" id="PS51375">
    <property type="entry name" value="PPR"/>
    <property type="match status" value="8"/>
</dbReference>
<gene>
    <name evidence="5" type="ORF">OSTQU699_LOCUS916</name>
</gene>
<dbReference type="SUPFAM" id="SSF48452">
    <property type="entry name" value="TPR-like"/>
    <property type="match status" value="1"/>
</dbReference>
<keyword evidence="1" id="KW-0677">Repeat</keyword>
<dbReference type="Pfam" id="PF17177">
    <property type="entry name" value="PPR_long"/>
    <property type="match status" value="1"/>
</dbReference>